<evidence type="ECO:0000256" key="2">
    <source>
        <dbReference type="ARBA" id="ARBA00022598"/>
    </source>
</evidence>
<comment type="similarity">
    <text evidence="1">Belongs to the ATP-dependent AMP-binding enzyme family.</text>
</comment>
<evidence type="ECO:0000256" key="1">
    <source>
        <dbReference type="ARBA" id="ARBA00006432"/>
    </source>
</evidence>
<dbReference type="Gene3D" id="3.30.300.30">
    <property type="match status" value="1"/>
</dbReference>
<dbReference type="Pfam" id="PF13193">
    <property type="entry name" value="AMP-binding_C"/>
    <property type="match status" value="1"/>
</dbReference>
<feature type="domain" description="AMP-dependent synthetase/ligase" evidence="3">
    <location>
        <begin position="48"/>
        <end position="229"/>
    </location>
</feature>
<dbReference type="InterPro" id="IPR000873">
    <property type="entry name" value="AMP-dep_synth/lig_dom"/>
</dbReference>
<name>A0A6J6DIM0_9ZZZZ</name>
<dbReference type="InterPro" id="IPR025110">
    <property type="entry name" value="AMP-bd_C"/>
</dbReference>
<evidence type="ECO:0000313" key="5">
    <source>
        <dbReference type="EMBL" id="CAB4563961.1"/>
    </source>
</evidence>
<organism evidence="5">
    <name type="scientific">freshwater metagenome</name>
    <dbReference type="NCBI Taxonomy" id="449393"/>
    <lineage>
        <taxon>unclassified sequences</taxon>
        <taxon>metagenomes</taxon>
        <taxon>ecological metagenomes</taxon>
    </lineage>
</organism>
<dbReference type="PANTHER" id="PTHR43201">
    <property type="entry name" value="ACYL-COA SYNTHETASE"/>
    <property type="match status" value="1"/>
</dbReference>
<dbReference type="PANTHER" id="PTHR43201:SF5">
    <property type="entry name" value="MEDIUM-CHAIN ACYL-COA LIGASE ACSF2, MITOCHONDRIAL"/>
    <property type="match status" value="1"/>
</dbReference>
<dbReference type="InterPro" id="IPR042099">
    <property type="entry name" value="ANL_N_sf"/>
</dbReference>
<dbReference type="EMBL" id="CAEZTD010000066">
    <property type="protein sequence ID" value="CAB4563961.1"/>
    <property type="molecule type" value="Genomic_DNA"/>
</dbReference>
<keyword evidence="2" id="KW-0436">Ligase</keyword>
<gene>
    <name evidence="5" type="ORF">UFOPK1591_00913</name>
</gene>
<accession>A0A6J6DIM0</accession>
<protein>
    <submittedName>
        <fullName evidence="5">Unannotated protein</fullName>
    </submittedName>
</protein>
<dbReference type="Pfam" id="PF00501">
    <property type="entry name" value="AMP-binding"/>
    <property type="match status" value="1"/>
</dbReference>
<reference evidence="5" key="1">
    <citation type="submission" date="2020-05" db="EMBL/GenBank/DDBJ databases">
        <authorList>
            <person name="Chiriac C."/>
            <person name="Salcher M."/>
            <person name="Ghai R."/>
            <person name="Kavagutti S V."/>
        </authorList>
    </citation>
    <scope>NUCLEOTIDE SEQUENCE</scope>
</reference>
<dbReference type="GO" id="GO:0006631">
    <property type="term" value="P:fatty acid metabolic process"/>
    <property type="evidence" value="ECO:0007669"/>
    <property type="project" value="TreeGrafter"/>
</dbReference>
<dbReference type="GO" id="GO:0031956">
    <property type="term" value="F:medium-chain fatty acid-CoA ligase activity"/>
    <property type="evidence" value="ECO:0007669"/>
    <property type="project" value="TreeGrafter"/>
</dbReference>
<proteinExistence type="inferred from homology"/>
<dbReference type="InterPro" id="IPR045851">
    <property type="entry name" value="AMP-bd_C_sf"/>
</dbReference>
<evidence type="ECO:0000259" key="3">
    <source>
        <dbReference type="Pfam" id="PF00501"/>
    </source>
</evidence>
<sequence length="380" mass="39802">MRFSKSAQPTGLPIRGISRAHCRMTTLDEIRIALGSASEPGPGIVIETSGTTAQAKRVRLSAEALRASANAVHARLGGPGQWLLALPTTYVAGANVLVRSVVADTEPVVLESGPFTAANFARGVESMTGRRRYTALVPVQLARLIEGAQYDSGIRASVATLDAILVGGQASGEQQLARARELGWNVVVTYGSTETGGGVVYDGVPLDGVDARIVDGEIWVGGTTVATGYEHVDGSVDAELTQARFPILDGLRWFRTDDAGDWVAVDSGVGETLRVTGRRDRVIISGGIKVSLVAIEDTVRALPGVTDCLAVAVSDAEWGHRPVLGVEVSAGTNLSHAEIENAIESRLGRVSVPDRVFVGPLERNANGKPDAGALLSRARG</sequence>
<evidence type="ECO:0000259" key="4">
    <source>
        <dbReference type="Pfam" id="PF13193"/>
    </source>
</evidence>
<feature type="domain" description="AMP-binding enzyme C-terminal" evidence="4">
    <location>
        <begin position="295"/>
        <end position="368"/>
    </location>
</feature>
<dbReference type="Gene3D" id="3.40.50.12780">
    <property type="entry name" value="N-terminal domain of ligase-like"/>
    <property type="match status" value="1"/>
</dbReference>
<dbReference type="AlphaFoldDB" id="A0A6J6DIM0"/>
<dbReference type="SUPFAM" id="SSF56801">
    <property type="entry name" value="Acetyl-CoA synthetase-like"/>
    <property type="match status" value="1"/>
</dbReference>